<accession>A0A0W0XPY2</accession>
<dbReference type="EMBL" id="LNYT01000020">
    <property type="protein sequence ID" value="KTD46654.1"/>
    <property type="molecule type" value="Genomic_DNA"/>
</dbReference>
<dbReference type="Proteomes" id="UP000054608">
    <property type="component" value="Unassembled WGS sequence"/>
</dbReference>
<dbReference type="InterPro" id="IPR055178">
    <property type="entry name" value="RsdA/BaiN/AoA(So)-like_dom"/>
</dbReference>
<evidence type="ECO:0000313" key="6">
    <source>
        <dbReference type="EMBL" id="KTD46654.1"/>
    </source>
</evidence>
<reference evidence="6 7" key="1">
    <citation type="submission" date="2015-11" db="EMBL/GenBank/DDBJ databases">
        <title>Genomic analysis of 38 Legionella species identifies large and diverse effector repertoires.</title>
        <authorList>
            <person name="Burstein D."/>
            <person name="Amaro F."/>
            <person name="Zusman T."/>
            <person name="Lifshitz Z."/>
            <person name="Cohen O."/>
            <person name="Gilbert J.A."/>
            <person name="Pupko T."/>
            <person name="Shuman H.A."/>
            <person name="Segal G."/>
        </authorList>
    </citation>
    <scope>NUCLEOTIDE SEQUENCE [LARGE SCALE GENOMIC DNA]</scope>
    <source>
        <strain evidence="6 7">WA-270A-C2</strain>
    </source>
</reference>
<dbReference type="Gene3D" id="2.40.30.10">
    <property type="entry name" value="Translation factors"/>
    <property type="match status" value="1"/>
</dbReference>
<dbReference type="PRINTS" id="PR00411">
    <property type="entry name" value="PNDRDTASEI"/>
</dbReference>
<dbReference type="SUPFAM" id="SSF51905">
    <property type="entry name" value="FAD/NAD(P)-binding domain"/>
    <property type="match status" value="1"/>
</dbReference>
<keyword evidence="3" id="KW-0274">FAD</keyword>
<dbReference type="InterPro" id="IPR057661">
    <property type="entry name" value="RsdA/BaiN/AoA(So)_Rossmann"/>
</dbReference>
<dbReference type="PATRIC" id="fig|458.5.peg.1645"/>
<dbReference type="AlphaFoldDB" id="A0A0W0XPY2"/>
<dbReference type="Gene3D" id="3.50.50.60">
    <property type="entry name" value="FAD/NAD(P)-binding domain"/>
    <property type="match status" value="1"/>
</dbReference>
<dbReference type="SUPFAM" id="SSF160996">
    <property type="entry name" value="HI0933 insert domain-like"/>
    <property type="match status" value="1"/>
</dbReference>
<dbReference type="Pfam" id="PF03486">
    <property type="entry name" value="HI0933_like"/>
    <property type="match status" value="1"/>
</dbReference>
<dbReference type="OrthoDB" id="9773233at2"/>
<proteinExistence type="predicted"/>
<dbReference type="InterPro" id="IPR004792">
    <property type="entry name" value="BaiN-like"/>
</dbReference>
<comment type="cofactor">
    <cofactor evidence="1">
        <name>FAD</name>
        <dbReference type="ChEBI" id="CHEBI:57692"/>
    </cofactor>
</comment>
<sequence length="393" mass="42894">MKNPDVIIIGAGAAGLMCAIEAGFRGRRVLVIDHANKAGKKILMSGGGRCNFTNYDIEAHHYLSANPHFCKSALKRYTAYNFIDLVNKFRIPFHEKSHGQLFCDNKSSDIVGMLLACCEDAGVTIALNTSIQSVQHEGKGYRLQLACGTRLQCDSLVIATGGLSIPTMGASPYGYQLAAQFGLNVLPTRAGLVPFTLQPQDKERYGALSGISVPCRVACNHQDFTLDMLFTHRGLSGPAMLQISSFWHAGDELTIDLAAGRDLAAGILAAKRKTPKMRLKTWLEQTLPKRVVATWQEEAVLEKELTTFSDQRLRDMALSVTQWRIKPNGTEGYRTAEVTLGGVDTEAISSQTMAVKSIPGLYFIGEVLDVTGWLGGYNFQWAWSSGWAAGQVV</sequence>
<evidence type="ECO:0000259" key="4">
    <source>
        <dbReference type="Pfam" id="PF03486"/>
    </source>
</evidence>
<evidence type="ECO:0000256" key="1">
    <source>
        <dbReference type="ARBA" id="ARBA00001974"/>
    </source>
</evidence>
<name>A0A0W0XPY2_9GAMM</name>
<dbReference type="InterPro" id="IPR023166">
    <property type="entry name" value="BaiN-like_dom_sf"/>
</dbReference>
<evidence type="ECO:0000313" key="7">
    <source>
        <dbReference type="Proteomes" id="UP000054608"/>
    </source>
</evidence>
<feature type="domain" description="RsdA/BaiN/AoA(So)-like insert" evidence="5">
    <location>
        <begin position="189"/>
        <end position="338"/>
    </location>
</feature>
<dbReference type="STRING" id="458.Lrub_1576"/>
<organism evidence="6 7">
    <name type="scientific">Legionella rubrilucens</name>
    <dbReference type="NCBI Taxonomy" id="458"/>
    <lineage>
        <taxon>Bacteria</taxon>
        <taxon>Pseudomonadati</taxon>
        <taxon>Pseudomonadota</taxon>
        <taxon>Gammaproteobacteria</taxon>
        <taxon>Legionellales</taxon>
        <taxon>Legionellaceae</taxon>
        <taxon>Legionella</taxon>
    </lineage>
</organism>
<dbReference type="RefSeq" id="WP_058531673.1">
    <property type="nucleotide sequence ID" value="NZ_CAAAIN010000005.1"/>
</dbReference>
<dbReference type="PANTHER" id="PTHR42887:SF2">
    <property type="entry name" value="OS12G0638800 PROTEIN"/>
    <property type="match status" value="1"/>
</dbReference>
<dbReference type="Pfam" id="PF22780">
    <property type="entry name" value="HI0933_like_1st"/>
    <property type="match status" value="1"/>
</dbReference>
<evidence type="ECO:0000256" key="2">
    <source>
        <dbReference type="ARBA" id="ARBA00022630"/>
    </source>
</evidence>
<keyword evidence="7" id="KW-1185">Reference proteome</keyword>
<dbReference type="NCBIfam" id="TIGR00275">
    <property type="entry name" value="aminoacetone oxidase family FAD-binding enzyme"/>
    <property type="match status" value="1"/>
</dbReference>
<protein>
    <submittedName>
        <fullName evidence="6">Flavoprotein</fullName>
    </submittedName>
</protein>
<dbReference type="InterPro" id="IPR036188">
    <property type="entry name" value="FAD/NAD-bd_sf"/>
</dbReference>
<feature type="domain" description="RsdA/BaiN/AoA(So)-like Rossmann fold-like" evidence="4">
    <location>
        <begin position="5"/>
        <end position="391"/>
    </location>
</feature>
<comment type="caution">
    <text evidence="6">The sequence shown here is derived from an EMBL/GenBank/DDBJ whole genome shotgun (WGS) entry which is preliminary data.</text>
</comment>
<gene>
    <name evidence="6" type="ORF">Lrub_1576</name>
</gene>
<evidence type="ECO:0000259" key="5">
    <source>
        <dbReference type="Pfam" id="PF22780"/>
    </source>
</evidence>
<keyword evidence="2" id="KW-0285">Flavoprotein</keyword>
<dbReference type="PRINTS" id="PR00368">
    <property type="entry name" value="FADPNR"/>
</dbReference>
<dbReference type="Gene3D" id="1.10.8.260">
    <property type="entry name" value="HI0933 insert domain-like"/>
    <property type="match status" value="1"/>
</dbReference>
<evidence type="ECO:0000256" key="3">
    <source>
        <dbReference type="ARBA" id="ARBA00022827"/>
    </source>
</evidence>
<dbReference type="PANTHER" id="PTHR42887">
    <property type="entry name" value="OS12G0638800 PROTEIN"/>
    <property type="match status" value="1"/>
</dbReference>